<dbReference type="Gene3D" id="1.10.10.60">
    <property type="entry name" value="Homeodomain-like"/>
    <property type="match status" value="1"/>
</dbReference>
<dbReference type="GO" id="GO:0003700">
    <property type="term" value="F:DNA-binding transcription factor activity"/>
    <property type="evidence" value="ECO:0007669"/>
    <property type="project" value="TreeGrafter"/>
</dbReference>
<dbReference type="RefSeq" id="WP_166031351.1">
    <property type="nucleotide sequence ID" value="NZ_CP048877.1"/>
</dbReference>
<dbReference type="AlphaFoldDB" id="A0A6G7PTX0"/>
<keyword evidence="1" id="KW-0805">Transcription regulation</keyword>
<dbReference type="GO" id="GO:0000976">
    <property type="term" value="F:transcription cis-regulatory region binding"/>
    <property type="evidence" value="ECO:0007669"/>
    <property type="project" value="TreeGrafter"/>
</dbReference>
<dbReference type="Pfam" id="PF09209">
    <property type="entry name" value="CecR_C"/>
    <property type="match status" value="1"/>
</dbReference>
<dbReference type="Pfam" id="PF00440">
    <property type="entry name" value="TetR_N"/>
    <property type="match status" value="1"/>
</dbReference>
<dbReference type="InterPro" id="IPR050109">
    <property type="entry name" value="HTH-type_TetR-like_transc_reg"/>
</dbReference>
<gene>
    <name evidence="4" type="ORF">G4V39_02055</name>
</gene>
<dbReference type="PANTHER" id="PTHR30055:SF234">
    <property type="entry name" value="HTH-TYPE TRANSCRIPTIONAL REGULATOR BETI"/>
    <property type="match status" value="1"/>
</dbReference>
<dbReference type="PRINTS" id="PR00455">
    <property type="entry name" value="HTHTETR"/>
</dbReference>
<dbReference type="EMBL" id="CP048877">
    <property type="protein sequence ID" value="QIJ71129.1"/>
    <property type="molecule type" value="Genomic_DNA"/>
</dbReference>
<dbReference type="KEGG" id="tav:G4V39_02055"/>
<accession>A0A6G7PTX0</accession>
<evidence type="ECO:0000256" key="2">
    <source>
        <dbReference type="ARBA" id="ARBA00023125"/>
    </source>
</evidence>
<dbReference type="SUPFAM" id="SSF46689">
    <property type="entry name" value="Homeodomain-like"/>
    <property type="match status" value="1"/>
</dbReference>
<keyword evidence="5" id="KW-1185">Reference proteome</keyword>
<dbReference type="InterPro" id="IPR015292">
    <property type="entry name" value="Tscrpt_reg_YbiH_C"/>
</dbReference>
<evidence type="ECO:0000313" key="5">
    <source>
        <dbReference type="Proteomes" id="UP000502179"/>
    </source>
</evidence>
<evidence type="ECO:0000313" key="4">
    <source>
        <dbReference type="EMBL" id="QIJ71129.1"/>
    </source>
</evidence>
<dbReference type="InterPro" id="IPR036271">
    <property type="entry name" value="Tet_transcr_reg_TetR-rel_C_sf"/>
</dbReference>
<dbReference type="PROSITE" id="PS50977">
    <property type="entry name" value="HTH_TETR_2"/>
    <property type="match status" value="1"/>
</dbReference>
<sequence length="207" mass="23786">MNTRERLLEAAERLFGERGYREVSVREITRVAGCNVAAVNYHFGCKRDLYLEVFRSRWLPRTQKVREHFRALVGDSPASAAEVIRALTVSIIDGPLDEEERLRHRRLMFRELTQPTEALSIIIDQGLRPFFSEVVSLLRPFLPPSHPQDRLFLSVLSIMAQIIHFNVARPKVSALLKQPYDDALKARIIEHIVTFSLRGLGLEAEEI</sequence>
<dbReference type="Proteomes" id="UP000502179">
    <property type="component" value="Chromosome"/>
</dbReference>
<evidence type="ECO:0000256" key="3">
    <source>
        <dbReference type="ARBA" id="ARBA00023163"/>
    </source>
</evidence>
<proteinExistence type="predicted"/>
<dbReference type="SUPFAM" id="SSF48498">
    <property type="entry name" value="Tetracyclin repressor-like, C-terminal domain"/>
    <property type="match status" value="1"/>
</dbReference>
<protein>
    <submittedName>
        <fullName evidence="4">Helix-turn-helix transcriptional regulator</fullName>
    </submittedName>
</protein>
<dbReference type="Gene3D" id="1.10.357.10">
    <property type="entry name" value="Tetracycline Repressor, domain 2"/>
    <property type="match status" value="1"/>
</dbReference>
<keyword evidence="2" id="KW-0238">DNA-binding</keyword>
<dbReference type="PANTHER" id="PTHR30055">
    <property type="entry name" value="HTH-TYPE TRANSCRIPTIONAL REGULATOR RUTR"/>
    <property type="match status" value="1"/>
</dbReference>
<organism evidence="4 5">
    <name type="scientific">Thermosulfuriphilus ammonigenes</name>
    <dbReference type="NCBI Taxonomy" id="1936021"/>
    <lineage>
        <taxon>Bacteria</taxon>
        <taxon>Pseudomonadati</taxon>
        <taxon>Thermodesulfobacteriota</taxon>
        <taxon>Thermodesulfobacteria</taxon>
        <taxon>Thermodesulfobacteriales</taxon>
        <taxon>Thermodesulfobacteriaceae</taxon>
        <taxon>Thermosulfuriphilus</taxon>
    </lineage>
</organism>
<reference evidence="4 5" key="1">
    <citation type="submission" date="2020-02" db="EMBL/GenBank/DDBJ databases">
        <title>Genome analysis of Thermosulfuriphilus ammonigenes ST65T, an anaerobic thermophilic chemolithoautotrophic bacterium isolated from a deep-sea hydrothermal vent.</title>
        <authorList>
            <person name="Slobodkina G."/>
            <person name="Allioux M."/>
            <person name="Merkel A."/>
            <person name="Alain K."/>
            <person name="Jebbar M."/>
            <person name="Slobodkin A."/>
        </authorList>
    </citation>
    <scope>NUCLEOTIDE SEQUENCE [LARGE SCALE GENOMIC DNA]</scope>
    <source>
        <strain evidence="4 5">ST65</strain>
    </source>
</reference>
<dbReference type="InterPro" id="IPR009057">
    <property type="entry name" value="Homeodomain-like_sf"/>
</dbReference>
<name>A0A6G7PTX0_9BACT</name>
<keyword evidence="3" id="KW-0804">Transcription</keyword>
<evidence type="ECO:0000256" key="1">
    <source>
        <dbReference type="ARBA" id="ARBA00023015"/>
    </source>
</evidence>
<dbReference type="InterPro" id="IPR001647">
    <property type="entry name" value="HTH_TetR"/>
</dbReference>